<proteinExistence type="predicted"/>
<evidence type="ECO:0000313" key="1">
    <source>
        <dbReference type="EMBL" id="CEK11656.1"/>
    </source>
</evidence>
<protein>
    <submittedName>
        <fullName evidence="1">Uncharacterized protein</fullName>
    </submittedName>
</protein>
<dbReference type="KEGG" id="lha:LHA_2655"/>
<dbReference type="OrthoDB" id="5646940at2"/>
<organism evidence="1 2">
    <name type="scientific">Legionella hackeliae</name>
    <dbReference type="NCBI Taxonomy" id="449"/>
    <lineage>
        <taxon>Bacteria</taxon>
        <taxon>Pseudomonadati</taxon>
        <taxon>Pseudomonadota</taxon>
        <taxon>Gammaproteobacteria</taxon>
        <taxon>Legionellales</taxon>
        <taxon>Legionellaceae</taxon>
        <taxon>Legionella</taxon>
    </lineage>
</organism>
<sequence>MGCIVEFNDGFRLNFAQNKCKQKLWIEVLLRFSKSNIEHLAYVLDLPVETIVHVYKGNLYLEEEDASRLGQLFLVMFYD</sequence>
<accession>A0A0A8UVY2</accession>
<dbReference type="AlphaFoldDB" id="A0A0A8UVY2"/>
<dbReference type="HOGENOM" id="CLU_167513_0_0_6"/>
<evidence type="ECO:0000313" key="2">
    <source>
        <dbReference type="Proteomes" id="UP000032803"/>
    </source>
</evidence>
<dbReference type="RefSeq" id="WP_045106805.1">
    <property type="nucleotide sequence ID" value="NZ_LN681225.1"/>
</dbReference>
<dbReference type="STRING" id="449.LHA_2655"/>
<reference evidence="2" key="1">
    <citation type="submission" date="2014-09" db="EMBL/GenBank/DDBJ databases">
        <authorList>
            <person name="Gomez-Valero L."/>
        </authorList>
    </citation>
    <scope>NUCLEOTIDE SEQUENCE [LARGE SCALE GENOMIC DNA]</scope>
    <source>
        <strain evidence="2">ATCC35250</strain>
    </source>
</reference>
<dbReference type="PATRIC" id="fig|449.7.peg.2534"/>
<name>A0A0A8UVY2_LEGHA</name>
<dbReference type="Proteomes" id="UP000032803">
    <property type="component" value="Chromosome I"/>
</dbReference>
<keyword evidence="2" id="KW-1185">Reference proteome</keyword>
<dbReference type="EMBL" id="LN681225">
    <property type="protein sequence ID" value="CEK11656.1"/>
    <property type="molecule type" value="Genomic_DNA"/>
</dbReference>
<gene>
    <name evidence="1" type="ORF">LHA_2655</name>
</gene>